<evidence type="ECO:0000313" key="4">
    <source>
        <dbReference type="Proteomes" id="UP000614200"/>
    </source>
</evidence>
<keyword evidence="1" id="KW-0812">Transmembrane</keyword>
<sequence length="78" mass="9080">MMFNRGFIGHSGCFGFGYFGMWQWLIVIGVILVIAYFISKGKGHRKSDAAIMILKEKFAKGEITEEEYTRRKELLERK</sequence>
<protein>
    <submittedName>
        <fullName evidence="3">SHOCT domain-containing protein</fullName>
    </submittedName>
</protein>
<dbReference type="InterPro" id="IPR018649">
    <property type="entry name" value="SHOCT"/>
</dbReference>
<accession>A0ABR9ZRL7</accession>
<feature type="transmembrane region" description="Helical" evidence="1">
    <location>
        <begin position="20"/>
        <end position="38"/>
    </location>
</feature>
<comment type="caution">
    <text evidence="3">The sequence shown here is derived from an EMBL/GenBank/DDBJ whole genome shotgun (WGS) entry which is preliminary data.</text>
</comment>
<proteinExistence type="predicted"/>
<dbReference type="Proteomes" id="UP000614200">
    <property type="component" value="Unassembled WGS sequence"/>
</dbReference>
<dbReference type="Pfam" id="PF09851">
    <property type="entry name" value="SHOCT"/>
    <property type="match status" value="1"/>
</dbReference>
<evidence type="ECO:0000256" key="1">
    <source>
        <dbReference type="SAM" id="Phobius"/>
    </source>
</evidence>
<keyword evidence="4" id="KW-1185">Reference proteome</keyword>
<dbReference type="RefSeq" id="WP_194700867.1">
    <property type="nucleotide sequence ID" value="NZ_JADKNH010000003.1"/>
</dbReference>
<dbReference type="EMBL" id="JADKNH010000003">
    <property type="protein sequence ID" value="MBF4692626.1"/>
    <property type="molecule type" value="Genomic_DNA"/>
</dbReference>
<name>A0ABR9ZRL7_9FIRM</name>
<feature type="domain" description="SHOCT" evidence="2">
    <location>
        <begin position="50"/>
        <end position="75"/>
    </location>
</feature>
<reference evidence="3 4" key="1">
    <citation type="submission" date="2020-11" db="EMBL/GenBank/DDBJ databases">
        <title>Fusibacter basophilias sp. nov.</title>
        <authorList>
            <person name="Qiu D."/>
        </authorList>
    </citation>
    <scope>NUCLEOTIDE SEQUENCE [LARGE SCALE GENOMIC DNA]</scope>
    <source>
        <strain evidence="3 4">Q10-2</strain>
    </source>
</reference>
<evidence type="ECO:0000259" key="2">
    <source>
        <dbReference type="Pfam" id="PF09851"/>
    </source>
</evidence>
<organism evidence="3 4">
    <name type="scientific">Fusibacter ferrireducens</name>
    <dbReference type="NCBI Taxonomy" id="2785058"/>
    <lineage>
        <taxon>Bacteria</taxon>
        <taxon>Bacillati</taxon>
        <taxon>Bacillota</taxon>
        <taxon>Clostridia</taxon>
        <taxon>Eubacteriales</taxon>
        <taxon>Eubacteriales Family XII. Incertae Sedis</taxon>
        <taxon>Fusibacter</taxon>
    </lineage>
</organism>
<keyword evidence="1" id="KW-0472">Membrane</keyword>
<keyword evidence="1" id="KW-1133">Transmembrane helix</keyword>
<gene>
    <name evidence="3" type="ORF">ISU02_05830</name>
</gene>
<evidence type="ECO:0000313" key="3">
    <source>
        <dbReference type="EMBL" id="MBF4692626.1"/>
    </source>
</evidence>